<proteinExistence type="predicted"/>
<dbReference type="OrthoDB" id="79252at2759"/>
<dbReference type="HOGENOM" id="CLU_029203_0_0_1"/>
<feature type="compositionally biased region" description="Polar residues" evidence="4">
    <location>
        <begin position="255"/>
        <end position="267"/>
    </location>
</feature>
<feature type="region of interest" description="Disordered" evidence="4">
    <location>
        <begin position="1"/>
        <end position="22"/>
    </location>
</feature>
<feature type="compositionally biased region" description="Low complexity" evidence="4">
    <location>
        <begin position="146"/>
        <end position="186"/>
    </location>
</feature>
<dbReference type="AlphaFoldDB" id="A0A0C3QRZ3"/>
<dbReference type="InterPro" id="IPR013083">
    <property type="entry name" value="Znf_RING/FYVE/PHD"/>
</dbReference>
<dbReference type="GO" id="GO:0033698">
    <property type="term" value="C:Rpd3L complex"/>
    <property type="evidence" value="ECO:0007669"/>
    <property type="project" value="TreeGrafter"/>
</dbReference>
<gene>
    <name evidence="6" type="ORF">M407DRAFT_20202</name>
</gene>
<dbReference type="Proteomes" id="UP000054248">
    <property type="component" value="Unassembled WGS sequence"/>
</dbReference>
<feature type="compositionally biased region" description="Polar residues" evidence="4">
    <location>
        <begin position="334"/>
        <end position="351"/>
    </location>
</feature>
<dbReference type="SUPFAM" id="SSF57903">
    <property type="entry name" value="FYVE/PHD zinc finger"/>
    <property type="match status" value="1"/>
</dbReference>
<evidence type="ECO:0000256" key="2">
    <source>
        <dbReference type="ARBA" id="ARBA00022771"/>
    </source>
</evidence>
<dbReference type="SMART" id="SM00249">
    <property type="entry name" value="PHD"/>
    <property type="match status" value="1"/>
</dbReference>
<dbReference type="GO" id="GO:0070210">
    <property type="term" value="C:Rpd3L-Expanded complex"/>
    <property type="evidence" value="ECO:0007669"/>
    <property type="project" value="TreeGrafter"/>
</dbReference>
<evidence type="ECO:0000313" key="6">
    <source>
        <dbReference type="EMBL" id="KIO30669.1"/>
    </source>
</evidence>
<feature type="compositionally biased region" description="Low complexity" evidence="4">
    <location>
        <begin position="101"/>
        <end position="112"/>
    </location>
</feature>
<keyword evidence="2" id="KW-0863">Zinc-finger</keyword>
<accession>A0A0C3QRZ3</accession>
<dbReference type="PANTHER" id="PTHR47793:SF1">
    <property type="entry name" value="HISTONE DEACETYLASE COMPLEX SUBUNIT CTI6"/>
    <property type="match status" value="1"/>
</dbReference>
<name>A0A0C3QRZ3_9AGAM</name>
<dbReference type="Pfam" id="PF20826">
    <property type="entry name" value="PHD_5"/>
    <property type="match status" value="1"/>
</dbReference>
<dbReference type="GO" id="GO:0008270">
    <property type="term" value="F:zinc ion binding"/>
    <property type="evidence" value="ECO:0007669"/>
    <property type="project" value="UniProtKB-KW"/>
</dbReference>
<dbReference type="Gene3D" id="3.30.40.10">
    <property type="entry name" value="Zinc/RING finger domain, C3HC4 (zinc finger)"/>
    <property type="match status" value="1"/>
</dbReference>
<reference evidence="6 7" key="1">
    <citation type="submission" date="2014-04" db="EMBL/GenBank/DDBJ databases">
        <authorList>
            <consortium name="DOE Joint Genome Institute"/>
            <person name="Kuo A."/>
            <person name="Girlanda M."/>
            <person name="Perotto S."/>
            <person name="Kohler A."/>
            <person name="Nagy L.G."/>
            <person name="Floudas D."/>
            <person name="Copeland A."/>
            <person name="Barry K.W."/>
            <person name="Cichocki N."/>
            <person name="Veneault-Fourrey C."/>
            <person name="LaButti K."/>
            <person name="Lindquist E.A."/>
            <person name="Lipzen A."/>
            <person name="Lundell T."/>
            <person name="Morin E."/>
            <person name="Murat C."/>
            <person name="Sun H."/>
            <person name="Tunlid A."/>
            <person name="Henrissat B."/>
            <person name="Grigoriev I.V."/>
            <person name="Hibbett D.S."/>
            <person name="Martin F."/>
            <person name="Nordberg H.P."/>
            <person name="Cantor M.N."/>
            <person name="Hua S.X."/>
        </authorList>
    </citation>
    <scope>NUCLEOTIDE SEQUENCE [LARGE SCALE GENOMIC DNA]</scope>
    <source>
        <strain evidence="6 7">MUT 4182</strain>
    </source>
</reference>
<evidence type="ECO:0000313" key="7">
    <source>
        <dbReference type="Proteomes" id="UP000054248"/>
    </source>
</evidence>
<dbReference type="STRING" id="1051891.A0A0C3QRZ3"/>
<feature type="domain" description="Zinc finger PHD-type" evidence="5">
    <location>
        <begin position="42"/>
        <end position="88"/>
    </location>
</feature>
<dbReference type="InterPro" id="IPR053051">
    <property type="entry name" value="HDAC_complex_subunit"/>
</dbReference>
<dbReference type="GO" id="GO:0016787">
    <property type="term" value="F:hydrolase activity"/>
    <property type="evidence" value="ECO:0007669"/>
    <property type="project" value="UniProtKB-KW"/>
</dbReference>
<organism evidence="6 7">
    <name type="scientific">Tulasnella calospora MUT 4182</name>
    <dbReference type="NCBI Taxonomy" id="1051891"/>
    <lineage>
        <taxon>Eukaryota</taxon>
        <taxon>Fungi</taxon>
        <taxon>Dikarya</taxon>
        <taxon>Basidiomycota</taxon>
        <taxon>Agaricomycotina</taxon>
        <taxon>Agaricomycetes</taxon>
        <taxon>Cantharellales</taxon>
        <taxon>Tulasnellaceae</taxon>
        <taxon>Tulasnella</taxon>
    </lineage>
</organism>
<dbReference type="PROSITE" id="PS01359">
    <property type="entry name" value="ZF_PHD_1"/>
    <property type="match status" value="1"/>
</dbReference>
<reference evidence="7" key="2">
    <citation type="submission" date="2015-01" db="EMBL/GenBank/DDBJ databases">
        <title>Evolutionary Origins and Diversification of the Mycorrhizal Mutualists.</title>
        <authorList>
            <consortium name="DOE Joint Genome Institute"/>
            <consortium name="Mycorrhizal Genomics Consortium"/>
            <person name="Kohler A."/>
            <person name="Kuo A."/>
            <person name="Nagy L.G."/>
            <person name="Floudas D."/>
            <person name="Copeland A."/>
            <person name="Barry K.W."/>
            <person name="Cichocki N."/>
            <person name="Veneault-Fourrey C."/>
            <person name="LaButti K."/>
            <person name="Lindquist E.A."/>
            <person name="Lipzen A."/>
            <person name="Lundell T."/>
            <person name="Morin E."/>
            <person name="Murat C."/>
            <person name="Riley R."/>
            <person name="Ohm R."/>
            <person name="Sun H."/>
            <person name="Tunlid A."/>
            <person name="Henrissat B."/>
            <person name="Grigoriev I.V."/>
            <person name="Hibbett D.S."/>
            <person name="Martin F."/>
        </authorList>
    </citation>
    <scope>NUCLEOTIDE SEQUENCE [LARGE SCALE GENOMIC DNA]</scope>
    <source>
        <strain evidence="7">MUT 4182</strain>
    </source>
</reference>
<feature type="region of interest" description="Disordered" evidence="4">
    <location>
        <begin position="101"/>
        <end position="195"/>
    </location>
</feature>
<feature type="region of interest" description="Disordered" evidence="4">
    <location>
        <begin position="218"/>
        <end position="406"/>
    </location>
</feature>
<keyword evidence="7" id="KW-1185">Reference proteome</keyword>
<feature type="region of interest" description="Disordered" evidence="4">
    <location>
        <begin position="579"/>
        <end position="608"/>
    </location>
</feature>
<dbReference type="GO" id="GO:0061188">
    <property type="term" value="P:negative regulation of rDNA heterochromatin formation"/>
    <property type="evidence" value="ECO:0007669"/>
    <property type="project" value="TreeGrafter"/>
</dbReference>
<evidence type="ECO:0000256" key="1">
    <source>
        <dbReference type="ARBA" id="ARBA00022723"/>
    </source>
</evidence>
<dbReference type="PANTHER" id="PTHR47793">
    <property type="entry name" value="HISTONE DEACETYLASE COMPLEX SUBUNIT CTI6"/>
    <property type="match status" value="1"/>
</dbReference>
<dbReference type="InterPro" id="IPR019786">
    <property type="entry name" value="Zinc_finger_PHD-type_CS"/>
</dbReference>
<dbReference type="InterPro" id="IPR001965">
    <property type="entry name" value="Znf_PHD"/>
</dbReference>
<keyword evidence="3" id="KW-0862">Zinc</keyword>
<feature type="compositionally biased region" description="Polar residues" evidence="4">
    <location>
        <begin position="135"/>
        <end position="145"/>
    </location>
</feature>
<keyword evidence="1" id="KW-0479">Metal-binding</keyword>
<protein>
    <submittedName>
        <fullName evidence="6">Glycoside hydrolase family 5 protein</fullName>
    </submittedName>
</protein>
<dbReference type="GO" id="GO:0061186">
    <property type="term" value="P:negative regulation of silent mating-type cassette heterochromatin formation"/>
    <property type="evidence" value="ECO:0007669"/>
    <property type="project" value="TreeGrafter"/>
</dbReference>
<evidence type="ECO:0000256" key="3">
    <source>
        <dbReference type="ARBA" id="ARBA00022833"/>
    </source>
</evidence>
<dbReference type="EMBL" id="KN822969">
    <property type="protein sequence ID" value="KIO30669.1"/>
    <property type="molecule type" value="Genomic_DNA"/>
</dbReference>
<keyword evidence="6" id="KW-0378">Hydrolase</keyword>
<sequence length="608" mass="65464">MPPKKKSKSKVPEPEPDYEEEEPLVINTASVEGDGEDDSVTRCVCGSQDEELGMMIQCEMCKVWQHGICVGFQSEDECPETYYCEQCRPDMHTDLLANRQTANNHSNASSKKSTSHHQRAASSNVMPVPSHDGPHQTSISSHQQRLTASNLASNNSLHNHSSTAPTSNHSLSRSSSRSQSPPSKSLMPKRRTTFNSKEAAYEEALERGDLATMEKLAAANEDDDDSGVGKRKRKRSGGGVNGVEESSAAKRKRSSPTSMDSPVTSEKPTLMDVDVTGKDHEVPPPVNGSIKTEMVRKPPKRSHKAKEKEPSLGVDDNASLSVPPISHGGKKHANQYTYRGNSKVSTTSSPAKSAAGVNRATGSVVPDDKPTPTSNNSHRKGGNAASKNKDFPPSPQQPATTSWGLPDHLSHLSDLLPTPMQGLIDVPVGGDEIIQERGAKVKWPLKRTTIGEMRRRVRAMLDFCTKAQVDVTERAKRSAALEAFIGQAREVGLEGVGTTATGRNKKGNDTSIDVDVVASIMALPQVMDPQIPEPGPIIPKPGNGNNPAMDVSNMTTAELLASLTQDLLAFQEKFGAGPGGKVYRETVPRERRPRGAAAAAMLAMERSD</sequence>
<evidence type="ECO:0000256" key="4">
    <source>
        <dbReference type="SAM" id="MobiDB-lite"/>
    </source>
</evidence>
<feature type="compositionally biased region" description="Low complexity" evidence="4">
    <location>
        <begin position="595"/>
        <end position="608"/>
    </location>
</feature>
<evidence type="ECO:0000259" key="5">
    <source>
        <dbReference type="SMART" id="SM00249"/>
    </source>
</evidence>
<dbReference type="InterPro" id="IPR011011">
    <property type="entry name" value="Znf_FYVE_PHD"/>
</dbReference>